<evidence type="ECO:0000313" key="1">
    <source>
        <dbReference type="EMBL" id="PNX90985.1"/>
    </source>
</evidence>
<dbReference type="EMBL" id="ASHM01064613">
    <property type="protein sequence ID" value="PNX90985.1"/>
    <property type="molecule type" value="Genomic_DNA"/>
</dbReference>
<dbReference type="InterPro" id="IPR007750">
    <property type="entry name" value="DUF674"/>
</dbReference>
<protein>
    <recommendedName>
        <fullName evidence="3">DUF674 family protein</fullName>
    </recommendedName>
</protein>
<sequence>MASSATQSSERGDNVSLKVMVDKVRNKVVYAEAGKDFVDVLFSFLTLPMGTIARLVATESNIEAVKFGSISSLYQSVSDLDQQYLCSPISKEMLLKPRISMDGLNTMVVHTSNLILVENGFVNEIATFIILDDLSVLPNDLGKSLCLLQINGINDIADIERKTLLISNKEVIDLLKLSLLSKTPLTDFIVRKKQLIRNSNTSFMSENRLFGRSIPSEDGKQIAVKLLVRKSNRKILFAIAEEDFADFLFSFLTFPLGGVLQLLGGSSSLSCIDNLYKSVTELIPEKCF</sequence>
<reference evidence="1 2" key="2">
    <citation type="journal article" date="2017" name="Front. Plant Sci.">
        <title>Gene Classification and Mining of Molecular Markers Useful in Red Clover (Trifolium pratense) Breeding.</title>
        <authorList>
            <person name="Istvanek J."/>
            <person name="Dluhosova J."/>
            <person name="Dluhos P."/>
            <person name="Patkova L."/>
            <person name="Nedelnik J."/>
            <person name="Repkova J."/>
        </authorList>
    </citation>
    <scope>NUCLEOTIDE SEQUENCE [LARGE SCALE GENOMIC DNA]</scope>
    <source>
        <strain evidence="2">cv. Tatra</strain>
        <tissue evidence="1">Young leaves</tissue>
    </source>
</reference>
<accession>A0A2K3MJL4</accession>
<evidence type="ECO:0000313" key="2">
    <source>
        <dbReference type="Proteomes" id="UP000236291"/>
    </source>
</evidence>
<organism evidence="1 2">
    <name type="scientific">Trifolium pratense</name>
    <name type="common">Red clover</name>
    <dbReference type="NCBI Taxonomy" id="57577"/>
    <lineage>
        <taxon>Eukaryota</taxon>
        <taxon>Viridiplantae</taxon>
        <taxon>Streptophyta</taxon>
        <taxon>Embryophyta</taxon>
        <taxon>Tracheophyta</taxon>
        <taxon>Spermatophyta</taxon>
        <taxon>Magnoliopsida</taxon>
        <taxon>eudicotyledons</taxon>
        <taxon>Gunneridae</taxon>
        <taxon>Pentapetalae</taxon>
        <taxon>rosids</taxon>
        <taxon>fabids</taxon>
        <taxon>Fabales</taxon>
        <taxon>Fabaceae</taxon>
        <taxon>Papilionoideae</taxon>
        <taxon>50 kb inversion clade</taxon>
        <taxon>NPAAA clade</taxon>
        <taxon>Hologalegina</taxon>
        <taxon>IRL clade</taxon>
        <taxon>Trifolieae</taxon>
        <taxon>Trifolium</taxon>
    </lineage>
</organism>
<dbReference type="PANTHER" id="PTHR33103:SF27">
    <property type="entry name" value="OS04G0594700 PROTEIN"/>
    <property type="match status" value="1"/>
</dbReference>
<dbReference type="AlphaFoldDB" id="A0A2K3MJL4"/>
<feature type="non-terminal residue" evidence="1">
    <location>
        <position position="288"/>
    </location>
</feature>
<name>A0A2K3MJL4_TRIPR</name>
<gene>
    <name evidence="1" type="ORF">L195_g047114</name>
</gene>
<evidence type="ECO:0008006" key="3">
    <source>
        <dbReference type="Google" id="ProtNLM"/>
    </source>
</evidence>
<dbReference type="PANTHER" id="PTHR33103">
    <property type="entry name" value="OS01G0153900 PROTEIN"/>
    <property type="match status" value="1"/>
</dbReference>
<dbReference type="Proteomes" id="UP000236291">
    <property type="component" value="Unassembled WGS sequence"/>
</dbReference>
<reference evidence="1 2" key="1">
    <citation type="journal article" date="2014" name="Am. J. Bot.">
        <title>Genome assembly and annotation for red clover (Trifolium pratense; Fabaceae).</title>
        <authorList>
            <person name="Istvanek J."/>
            <person name="Jaros M."/>
            <person name="Krenek A."/>
            <person name="Repkova J."/>
        </authorList>
    </citation>
    <scope>NUCLEOTIDE SEQUENCE [LARGE SCALE GENOMIC DNA]</scope>
    <source>
        <strain evidence="2">cv. Tatra</strain>
        <tissue evidence="1">Young leaves</tissue>
    </source>
</reference>
<comment type="caution">
    <text evidence="1">The sequence shown here is derived from an EMBL/GenBank/DDBJ whole genome shotgun (WGS) entry which is preliminary data.</text>
</comment>
<dbReference type="STRING" id="57577.A0A2K3MJL4"/>
<proteinExistence type="predicted"/>
<dbReference type="Pfam" id="PF05056">
    <property type="entry name" value="DUF674"/>
    <property type="match status" value="2"/>
</dbReference>